<evidence type="ECO:0000313" key="1">
    <source>
        <dbReference type="EMBL" id="JAD25380.1"/>
    </source>
</evidence>
<accession>A0A0A9SD27</accession>
<reference evidence="1" key="1">
    <citation type="submission" date="2014-09" db="EMBL/GenBank/DDBJ databases">
        <authorList>
            <person name="Magalhaes I.L.F."/>
            <person name="Oliveira U."/>
            <person name="Santos F.R."/>
            <person name="Vidigal T.H.D.A."/>
            <person name="Brescovit A.D."/>
            <person name="Santos A.J."/>
        </authorList>
    </citation>
    <scope>NUCLEOTIDE SEQUENCE</scope>
    <source>
        <tissue evidence="1">Shoot tissue taken approximately 20 cm above the soil surface</tissue>
    </source>
</reference>
<dbReference type="EMBL" id="GBRH01272515">
    <property type="protein sequence ID" value="JAD25380.1"/>
    <property type="molecule type" value="Transcribed_RNA"/>
</dbReference>
<organism evidence="1">
    <name type="scientific">Arundo donax</name>
    <name type="common">Giant reed</name>
    <name type="synonym">Donax arundinaceus</name>
    <dbReference type="NCBI Taxonomy" id="35708"/>
    <lineage>
        <taxon>Eukaryota</taxon>
        <taxon>Viridiplantae</taxon>
        <taxon>Streptophyta</taxon>
        <taxon>Embryophyta</taxon>
        <taxon>Tracheophyta</taxon>
        <taxon>Spermatophyta</taxon>
        <taxon>Magnoliopsida</taxon>
        <taxon>Liliopsida</taxon>
        <taxon>Poales</taxon>
        <taxon>Poaceae</taxon>
        <taxon>PACMAD clade</taxon>
        <taxon>Arundinoideae</taxon>
        <taxon>Arundineae</taxon>
        <taxon>Arundo</taxon>
    </lineage>
</organism>
<proteinExistence type="predicted"/>
<name>A0A0A9SD27_ARUDO</name>
<sequence>MTSQHRNHQ</sequence>
<protein>
    <submittedName>
        <fullName evidence="1">RAB1A</fullName>
    </submittedName>
</protein>
<reference evidence="1" key="2">
    <citation type="journal article" date="2015" name="Data Brief">
        <title>Shoot transcriptome of the giant reed, Arundo donax.</title>
        <authorList>
            <person name="Barrero R.A."/>
            <person name="Guerrero F.D."/>
            <person name="Moolhuijzen P."/>
            <person name="Goolsby J.A."/>
            <person name="Tidwell J."/>
            <person name="Bellgard S.E."/>
            <person name="Bellgard M.I."/>
        </authorList>
    </citation>
    <scope>NUCLEOTIDE SEQUENCE</scope>
    <source>
        <tissue evidence="1">Shoot tissue taken approximately 20 cm above the soil surface</tissue>
    </source>
</reference>